<name>A0A6M3K7Y3_9ZZZZ</name>
<proteinExistence type="predicted"/>
<dbReference type="InterPro" id="IPR009045">
    <property type="entry name" value="Zn_M74/Hedgehog-like"/>
</dbReference>
<evidence type="ECO:0000313" key="1">
    <source>
        <dbReference type="EMBL" id="QJA77846.1"/>
    </source>
</evidence>
<dbReference type="EMBL" id="MT142306">
    <property type="protein sequence ID" value="QJA77846.1"/>
    <property type="molecule type" value="Genomic_DNA"/>
</dbReference>
<dbReference type="SUPFAM" id="SSF55166">
    <property type="entry name" value="Hedgehog/DD-peptidase"/>
    <property type="match status" value="1"/>
</dbReference>
<dbReference type="AlphaFoldDB" id="A0A6M3K7Y3"/>
<gene>
    <name evidence="1" type="ORF">MM415A01197_0006</name>
</gene>
<accession>A0A6M3K7Y3</accession>
<sequence>MIYRCKYFDILELIPPDLWEHHKHEPHKLWLLFDVRALITLDRLRKVYGPLVINDWHRGGALTLRGWRPANTSTGAVFSQHKFGRAFDLTPSSKSDATVDRIREDIRQDAALLRQNPTILNTIAEYITCIEMGVPWIHFDTRNWLGPLLEVKP</sequence>
<protein>
    <submittedName>
        <fullName evidence="1">Putative peptidase</fullName>
    </submittedName>
</protein>
<organism evidence="1">
    <name type="scientific">viral metagenome</name>
    <dbReference type="NCBI Taxonomy" id="1070528"/>
    <lineage>
        <taxon>unclassified sequences</taxon>
        <taxon>metagenomes</taxon>
        <taxon>organismal metagenomes</taxon>
    </lineage>
</organism>
<reference evidence="1" key="1">
    <citation type="submission" date="2020-03" db="EMBL/GenBank/DDBJ databases">
        <title>The deep terrestrial virosphere.</title>
        <authorList>
            <person name="Holmfeldt K."/>
            <person name="Nilsson E."/>
            <person name="Simone D."/>
            <person name="Lopez-Fernandez M."/>
            <person name="Wu X."/>
            <person name="de Brujin I."/>
            <person name="Lundin D."/>
            <person name="Andersson A."/>
            <person name="Bertilsson S."/>
            <person name="Dopson M."/>
        </authorList>
    </citation>
    <scope>NUCLEOTIDE SEQUENCE</scope>
    <source>
        <strain evidence="1">MM415A01197</strain>
    </source>
</reference>